<dbReference type="RefSeq" id="WP_227895846.1">
    <property type="nucleotide sequence ID" value="NZ_CP099466.1"/>
</dbReference>
<dbReference type="InterPro" id="IPR002734">
    <property type="entry name" value="RibDG_C"/>
</dbReference>
<dbReference type="InterPro" id="IPR050765">
    <property type="entry name" value="Riboflavin_Biosynth_HTPR"/>
</dbReference>
<evidence type="ECO:0000313" key="3">
    <source>
        <dbReference type="Proteomes" id="UP001139158"/>
    </source>
</evidence>
<dbReference type="PANTHER" id="PTHR38011">
    <property type="entry name" value="DIHYDROFOLATE REDUCTASE FAMILY PROTEIN (AFU_ORTHOLOGUE AFUA_8G06820)"/>
    <property type="match status" value="1"/>
</dbReference>
<dbReference type="Gene3D" id="3.40.430.10">
    <property type="entry name" value="Dihydrofolate Reductase, subunit A"/>
    <property type="match status" value="1"/>
</dbReference>
<protein>
    <submittedName>
        <fullName evidence="2">Dihydrofolate reductase family protein</fullName>
    </submittedName>
</protein>
<dbReference type="GO" id="GO:0009231">
    <property type="term" value="P:riboflavin biosynthetic process"/>
    <property type="evidence" value="ECO:0007669"/>
    <property type="project" value="InterPro"/>
</dbReference>
<reference evidence="2" key="1">
    <citation type="submission" date="2021-10" db="EMBL/GenBank/DDBJ databases">
        <title>Novel species in genus Arthrobacter.</title>
        <authorList>
            <person name="Liu Y."/>
        </authorList>
    </citation>
    <scope>NUCLEOTIDE SEQUENCE</scope>
    <source>
        <strain evidence="2">Zg-Y453</strain>
    </source>
</reference>
<sequence>MAKVIYYVASSLDGYIATEDNQLDWLLGFGFESFQDHYDRFMAGVGAIVMGSETYDWIRAEQPDAWDYGRLPCLVLTHRELVAPAETGVSFVQGNIQPVLELATALAGGGNVWVVGGGNVAAQFADAGLLDELWITYMPVALGRGRPLLPVAAPTGRMRLIGTTQFNGGAAELRFAAG</sequence>
<dbReference type="SUPFAM" id="SSF53597">
    <property type="entry name" value="Dihydrofolate reductase-like"/>
    <property type="match status" value="1"/>
</dbReference>
<evidence type="ECO:0000259" key="1">
    <source>
        <dbReference type="Pfam" id="PF01872"/>
    </source>
</evidence>
<proteinExistence type="predicted"/>
<dbReference type="EMBL" id="JAJFZV010000009">
    <property type="protein sequence ID" value="MCC3297970.1"/>
    <property type="molecule type" value="Genomic_DNA"/>
</dbReference>
<comment type="caution">
    <text evidence="2">The sequence shown here is derived from an EMBL/GenBank/DDBJ whole genome shotgun (WGS) entry which is preliminary data.</text>
</comment>
<dbReference type="InterPro" id="IPR024072">
    <property type="entry name" value="DHFR-like_dom_sf"/>
</dbReference>
<dbReference type="PANTHER" id="PTHR38011:SF11">
    <property type="entry name" value="2,5-DIAMINO-6-RIBOSYLAMINO-4(3H)-PYRIMIDINONE 5'-PHOSPHATE REDUCTASE"/>
    <property type="match status" value="1"/>
</dbReference>
<gene>
    <name evidence="2" type="ORF">LJ757_09155</name>
</gene>
<dbReference type="Pfam" id="PF01872">
    <property type="entry name" value="RibD_C"/>
    <property type="match status" value="1"/>
</dbReference>
<dbReference type="GO" id="GO:0008703">
    <property type="term" value="F:5-amino-6-(5-phosphoribosylamino)uracil reductase activity"/>
    <property type="evidence" value="ECO:0007669"/>
    <property type="project" value="InterPro"/>
</dbReference>
<evidence type="ECO:0000313" key="2">
    <source>
        <dbReference type="EMBL" id="MCC3297970.1"/>
    </source>
</evidence>
<feature type="domain" description="Bacterial bifunctional deaminase-reductase C-terminal" evidence="1">
    <location>
        <begin position="3"/>
        <end position="167"/>
    </location>
</feature>
<name>A0A9X1SBS2_9MICC</name>
<accession>A0A9X1SBS2</accession>
<dbReference type="AlphaFoldDB" id="A0A9X1SBS2"/>
<keyword evidence="3" id="KW-1185">Reference proteome</keyword>
<organism evidence="2 3">
    <name type="scientific">Arthrobacter caoxuetaonis</name>
    <dbReference type="NCBI Taxonomy" id="2886935"/>
    <lineage>
        <taxon>Bacteria</taxon>
        <taxon>Bacillati</taxon>
        <taxon>Actinomycetota</taxon>
        <taxon>Actinomycetes</taxon>
        <taxon>Micrococcales</taxon>
        <taxon>Micrococcaceae</taxon>
        <taxon>Arthrobacter</taxon>
    </lineage>
</organism>
<dbReference type="Proteomes" id="UP001139158">
    <property type="component" value="Unassembled WGS sequence"/>
</dbReference>